<protein>
    <submittedName>
        <fullName evidence="7">MFS transporter</fullName>
    </submittedName>
</protein>
<dbReference type="InterPro" id="IPR004752">
    <property type="entry name" value="AmpG_permease/AT-1"/>
</dbReference>
<gene>
    <name evidence="7" type="ORF">DPV87_02065</name>
</gene>
<evidence type="ECO:0000313" key="7">
    <source>
        <dbReference type="EMBL" id="RDE95575.1"/>
    </source>
</evidence>
<feature type="transmembrane region" description="Helical" evidence="6">
    <location>
        <begin position="376"/>
        <end position="398"/>
    </location>
</feature>
<evidence type="ECO:0000256" key="1">
    <source>
        <dbReference type="ARBA" id="ARBA00004141"/>
    </source>
</evidence>
<dbReference type="Proteomes" id="UP000253910">
    <property type="component" value="Unassembled WGS sequence"/>
</dbReference>
<keyword evidence="4 6" id="KW-1133">Transmembrane helix</keyword>
<feature type="transmembrane region" description="Helical" evidence="6">
    <location>
        <begin position="172"/>
        <end position="190"/>
    </location>
</feature>
<feature type="transmembrane region" description="Helical" evidence="6">
    <location>
        <begin position="221"/>
        <end position="240"/>
    </location>
</feature>
<dbReference type="PANTHER" id="PTHR12778">
    <property type="entry name" value="SOLUTE CARRIER FAMILY 33 ACETYL-COA TRANSPORTER -RELATED"/>
    <property type="match status" value="1"/>
</dbReference>
<dbReference type="GO" id="GO:0016020">
    <property type="term" value="C:membrane"/>
    <property type="evidence" value="ECO:0007669"/>
    <property type="project" value="UniProtKB-SubCell"/>
</dbReference>
<dbReference type="InterPro" id="IPR036259">
    <property type="entry name" value="MFS_trans_sf"/>
</dbReference>
<organism evidence="7 8">
    <name type="scientific">Haemophilus parainfluenzae</name>
    <dbReference type="NCBI Taxonomy" id="729"/>
    <lineage>
        <taxon>Bacteria</taxon>
        <taxon>Pseudomonadati</taxon>
        <taxon>Pseudomonadota</taxon>
        <taxon>Gammaproteobacteria</taxon>
        <taxon>Pasteurellales</taxon>
        <taxon>Pasteurellaceae</taxon>
        <taxon>Haemophilus</taxon>
    </lineage>
</organism>
<evidence type="ECO:0000256" key="3">
    <source>
        <dbReference type="ARBA" id="ARBA00022692"/>
    </source>
</evidence>
<dbReference type="GO" id="GO:0022857">
    <property type="term" value="F:transmembrane transporter activity"/>
    <property type="evidence" value="ECO:0007669"/>
    <property type="project" value="InterPro"/>
</dbReference>
<dbReference type="AlphaFoldDB" id="A0A369Z969"/>
<sequence length="402" mass="44430">MAHKHSSMTWLMLTTLYISQYIGISFVLTALVVVLRASGFALDKLALLNLIAFPIAGKLLFALAVDHILTFFQGRYRGWLIIAQGSMAVLLVVISFVDITQHFYTVVGLFFLYSIMTCIQDVAIDGLACKIFEPSERQKANAVQYAGNLCGNVIGGGVILLFYDIIQWQGALLVLATLTTISFVQLVFYVEPETEKTQVGDSATQYRFFRQVTAFMRANKFWFLLLFILPSGFASAYALINPMLVDAGWSIADIGMVTKIYGSIIGVLSALSIIPLIKQFGRIKTLHYLVAFQTLPLLGLLILTKQQLETSMVYGVIGLYSLIQPALLASISTLIMDKAAPMQAKATFFSLQLSVIVVMGFIYAALAMYFASQYGYFFVLLSSILLNLIVVVLTLNIVDKAR</sequence>
<keyword evidence="2" id="KW-0813">Transport</keyword>
<feature type="transmembrane region" description="Helical" evidence="6">
    <location>
        <begin position="316"/>
        <end position="336"/>
    </location>
</feature>
<comment type="caution">
    <text evidence="7">The sequence shown here is derived from an EMBL/GenBank/DDBJ whole genome shotgun (WGS) entry which is preliminary data.</text>
</comment>
<feature type="transmembrane region" description="Helical" evidence="6">
    <location>
        <begin position="103"/>
        <end position="124"/>
    </location>
</feature>
<evidence type="ECO:0000256" key="4">
    <source>
        <dbReference type="ARBA" id="ARBA00022989"/>
    </source>
</evidence>
<proteinExistence type="predicted"/>
<keyword evidence="5 6" id="KW-0472">Membrane</keyword>
<dbReference type="Pfam" id="PF07690">
    <property type="entry name" value="MFS_1"/>
    <property type="match status" value="1"/>
</dbReference>
<feature type="transmembrane region" description="Helical" evidence="6">
    <location>
        <begin position="21"/>
        <end position="39"/>
    </location>
</feature>
<feature type="transmembrane region" description="Helical" evidence="6">
    <location>
        <begin position="348"/>
        <end position="370"/>
    </location>
</feature>
<evidence type="ECO:0000313" key="8">
    <source>
        <dbReference type="Proteomes" id="UP000253910"/>
    </source>
</evidence>
<feature type="transmembrane region" description="Helical" evidence="6">
    <location>
        <begin position="77"/>
        <end position="97"/>
    </location>
</feature>
<feature type="transmembrane region" description="Helical" evidence="6">
    <location>
        <begin position="286"/>
        <end position="304"/>
    </location>
</feature>
<evidence type="ECO:0000256" key="2">
    <source>
        <dbReference type="ARBA" id="ARBA00022448"/>
    </source>
</evidence>
<feature type="transmembrane region" description="Helical" evidence="6">
    <location>
        <begin position="45"/>
        <end position="65"/>
    </location>
</feature>
<dbReference type="EMBL" id="QEPW01000003">
    <property type="protein sequence ID" value="RDE95575.1"/>
    <property type="molecule type" value="Genomic_DNA"/>
</dbReference>
<keyword evidence="3 6" id="KW-0812">Transmembrane</keyword>
<evidence type="ECO:0000256" key="6">
    <source>
        <dbReference type="SAM" id="Phobius"/>
    </source>
</evidence>
<feature type="transmembrane region" description="Helical" evidence="6">
    <location>
        <begin position="260"/>
        <end position="277"/>
    </location>
</feature>
<dbReference type="Gene3D" id="1.20.1250.20">
    <property type="entry name" value="MFS general substrate transporter like domains"/>
    <property type="match status" value="1"/>
</dbReference>
<accession>A0A369Z969</accession>
<evidence type="ECO:0000256" key="5">
    <source>
        <dbReference type="ARBA" id="ARBA00023136"/>
    </source>
</evidence>
<name>A0A369Z969_HAEPA</name>
<reference evidence="7 8" key="1">
    <citation type="submission" date="2018-05" db="EMBL/GenBank/DDBJ databases">
        <title>Draft Genome Sequences for a Diverse set of 7 Haemophilus Species.</title>
        <authorList>
            <person name="Nichols M."/>
            <person name="Topaz N."/>
            <person name="Wang X."/>
            <person name="Wang X."/>
            <person name="Boxrud D."/>
        </authorList>
    </citation>
    <scope>NUCLEOTIDE SEQUENCE [LARGE SCALE GENOMIC DNA]</scope>
    <source>
        <strain evidence="7 8">C2008001710</strain>
    </source>
</reference>
<dbReference type="SUPFAM" id="SSF103473">
    <property type="entry name" value="MFS general substrate transporter"/>
    <property type="match status" value="1"/>
</dbReference>
<dbReference type="InterPro" id="IPR011701">
    <property type="entry name" value="MFS"/>
</dbReference>
<feature type="transmembrane region" description="Helical" evidence="6">
    <location>
        <begin position="145"/>
        <end position="166"/>
    </location>
</feature>
<comment type="subcellular location">
    <subcellularLocation>
        <location evidence="1">Membrane</location>
        <topology evidence="1">Multi-pass membrane protein</topology>
    </subcellularLocation>
</comment>
<dbReference type="PANTHER" id="PTHR12778:SF10">
    <property type="entry name" value="MAJOR FACILITATOR SUPERFAMILY DOMAIN-CONTAINING PROTEIN 3"/>
    <property type="match status" value="1"/>
</dbReference>